<dbReference type="InterPro" id="IPR013154">
    <property type="entry name" value="ADH-like_N"/>
</dbReference>
<keyword evidence="1 4" id="KW-0479">Metal-binding</keyword>
<dbReference type="OrthoDB" id="9773078at2"/>
<evidence type="ECO:0000256" key="4">
    <source>
        <dbReference type="RuleBase" id="RU361277"/>
    </source>
</evidence>
<protein>
    <submittedName>
        <fullName evidence="6">Galactitol-1-phosphate 5-dehydrogenase</fullName>
    </submittedName>
</protein>
<dbReference type="PANTHER" id="PTHR43401">
    <property type="entry name" value="L-THREONINE 3-DEHYDROGENASE"/>
    <property type="match status" value="1"/>
</dbReference>
<dbReference type="InterPro" id="IPR036291">
    <property type="entry name" value="NAD(P)-bd_dom_sf"/>
</dbReference>
<keyword evidence="2 4" id="KW-0862">Zinc</keyword>
<evidence type="ECO:0000313" key="7">
    <source>
        <dbReference type="Proteomes" id="UP000268615"/>
    </source>
</evidence>
<organism evidence="6 7">
    <name type="scientific">Buttiauxella warmboldiae</name>
    <dbReference type="NCBI Taxonomy" id="82993"/>
    <lineage>
        <taxon>Bacteria</taxon>
        <taxon>Pseudomonadati</taxon>
        <taxon>Pseudomonadota</taxon>
        <taxon>Gammaproteobacteria</taxon>
        <taxon>Enterobacterales</taxon>
        <taxon>Enterobacteriaceae</taxon>
        <taxon>Buttiauxella</taxon>
    </lineage>
</organism>
<dbReference type="Proteomes" id="UP000268615">
    <property type="component" value="Unassembled WGS sequence"/>
</dbReference>
<dbReference type="CDD" id="cd08236">
    <property type="entry name" value="sugar_DH"/>
    <property type="match status" value="1"/>
</dbReference>
<dbReference type="SUPFAM" id="SSF51735">
    <property type="entry name" value="NAD(P)-binding Rossmann-fold domains"/>
    <property type="match status" value="1"/>
</dbReference>
<gene>
    <name evidence="6" type="ORF">EHN07_07040</name>
</gene>
<keyword evidence="3" id="KW-0560">Oxidoreductase</keyword>
<evidence type="ECO:0000313" key="6">
    <source>
        <dbReference type="EMBL" id="RPH29096.1"/>
    </source>
</evidence>
<dbReference type="RefSeq" id="WP_124023468.1">
    <property type="nucleotide sequence ID" value="NZ_RPOH01000023.1"/>
</dbReference>
<dbReference type="Gene3D" id="3.90.180.10">
    <property type="entry name" value="Medium-chain alcohol dehydrogenases, catalytic domain"/>
    <property type="match status" value="1"/>
</dbReference>
<dbReference type="PROSITE" id="PS00059">
    <property type="entry name" value="ADH_ZINC"/>
    <property type="match status" value="1"/>
</dbReference>
<dbReference type="AlphaFoldDB" id="A0A3N5EBT7"/>
<proteinExistence type="inferred from homology"/>
<evidence type="ECO:0000256" key="2">
    <source>
        <dbReference type="ARBA" id="ARBA00022833"/>
    </source>
</evidence>
<evidence type="ECO:0000259" key="5">
    <source>
        <dbReference type="SMART" id="SM00829"/>
    </source>
</evidence>
<comment type="similarity">
    <text evidence="4">Belongs to the zinc-containing alcohol dehydrogenase family.</text>
</comment>
<evidence type="ECO:0000256" key="1">
    <source>
        <dbReference type="ARBA" id="ARBA00022723"/>
    </source>
</evidence>
<dbReference type="InterPro" id="IPR013149">
    <property type="entry name" value="ADH-like_C"/>
</dbReference>
<dbReference type="GO" id="GO:0008270">
    <property type="term" value="F:zinc ion binding"/>
    <property type="evidence" value="ECO:0007669"/>
    <property type="project" value="InterPro"/>
</dbReference>
<keyword evidence="7" id="KW-1185">Reference proteome</keyword>
<accession>A0A3N5EBT7</accession>
<dbReference type="SUPFAM" id="SSF50129">
    <property type="entry name" value="GroES-like"/>
    <property type="match status" value="1"/>
</dbReference>
<evidence type="ECO:0000256" key="3">
    <source>
        <dbReference type="ARBA" id="ARBA00023002"/>
    </source>
</evidence>
<name>A0A3N5EBT7_9ENTR</name>
<dbReference type="Gene3D" id="3.40.50.720">
    <property type="entry name" value="NAD(P)-binding Rossmann-like Domain"/>
    <property type="match status" value="1"/>
</dbReference>
<dbReference type="GO" id="GO:0016616">
    <property type="term" value="F:oxidoreductase activity, acting on the CH-OH group of donors, NAD or NADP as acceptor"/>
    <property type="evidence" value="ECO:0007669"/>
    <property type="project" value="UniProtKB-ARBA"/>
</dbReference>
<dbReference type="Pfam" id="PF08240">
    <property type="entry name" value="ADH_N"/>
    <property type="match status" value="1"/>
</dbReference>
<dbReference type="InterPro" id="IPR002328">
    <property type="entry name" value="ADH_Zn_CS"/>
</dbReference>
<dbReference type="InterPro" id="IPR050129">
    <property type="entry name" value="Zn_alcohol_dh"/>
</dbReference>
<dbReference type="PANTHER" id="PTHR43401:SF2">
    <property type="entry name" value="L-THREONINE 3-DEHYDROGENASE"/>
    <property type="match status" value="1"/>
</dbReference>
<feature type="domain" description="Enoyl reductase (ER)" evidence="5">
    <location>
        <begin position="9"/>
        <end position="345"/>
    </location>
</feature>
<dbReference type="InterPro" id="IPR020843">
    <property type="entry name" value="ER"/>
</dbReference>
<reference evidence="6 7" key="1">
    <citation type="submission" date="2018-11" db="EMBL/GenBank/DDBJ databases">
        <title>Draft genome sequence of Buttiauxella warmboldiae CCUG 35512.</title>
        <authorList>
            <person name="Salva-Serra F."/>
            <person name="Marathe N."/>
            <person name="Moore E."/>
            <person name="Svensson L."/>
            <person name="Engstrom-Jakobsson H."/>
        </authorList>
    </citation>
    <scope>NUCLEOTIDE SEQUENCE [LARGE SCALE GENOMIC DNA]</scope>
    <source>
        <strain evidence="6 7">CCUG 35512</strain>
    </source>
</reference>
<sequence length="353" mass="38366">MKALNLYSKQDVRFEDVDIPEIESPDEILIKVKVAGICGSDISRFGKLGSYQPGLTWGHEFSGVVAKRGDAVSSIDIGDRVTACNCFPCNECNYCKKGMYSRCNNLRVLGGHKKGAFAEFIKVPVANVVKIPSTMDFETASFIEPSSVVAHGYNQLKIKKGSSIAVVGCGTIGLLAVQWAKIYGASEVFAFDTDTGKLDIALQTGAHHGICANKDNYLQYFMAMTENAGVDVVIECSGSAVGISTALMLAKKGGTVLLLGIPYGDVSFPRESFEKIIRNELTVAGSWNSLSAPFPGDEWRTSLHYLSSGDINVKPLITRRIAMAEAPSVFPKLYNREEFFVKVLICMVNKNDN</sequence>
<dbReference type="Pfam" id="PF00107">
    <property type="entry name" value="ADH_zinc_N"/>
    <property type="match status" value="1"/>
</dbReference>
<dbReference type="SMART" id="SM00829">
    <property type="entry name" value="PKS_ER"/>
    <property type="match status" value="1"/>
</dbReference>
<dbReference type="EMBL" id="RPOH01000023">
    <property type="protein sequence ID" value="RPH29096.1"/>
    <property type="molecule type" value="Genomic_DNA"/>
</dbReference>
<dbReference type="InterPro" id="IPR011032">
    <property type="entry name" value="GroES-like_sf"/>
</dbReference>
<comment type="cofactor">
    <cofactor evidence="4">
        <name>Zn(2+)</name>
        <dbReference type="ChEBI" id="CHEBI:29105"/>
    </cofactor>
</comment>
<comment type="caution">
    <text evidence="6">The sequence shown here is derived from an EMBL/GenBank/DDBJ whole genome shotgun (WGS) entry which is preliminary data.</text>
</comment>